<dbReference type="SUPFAM" id="SSF75632">
    <property type="entry name" value="Cullin homology domain"/>
    <property type="match status" value="1"/>
</dbReference>
<dbReference type="AlphaFoldDB" id="A0AAF0E9E0"/>
<dbReference type="SMART" id="SM00182">
    <property type="entry name" value="CULLIN"/>
    <property type="match status" value="1"/>
</dbReference>
<proteinExistence type="inferred from homology"/>
<dbReference type="GO" id="GO:0031625">
    <property type="term" value="F:ubiquitin protein ligase binding"/>
    <property type="evidence" value="ECO:0007669"/>
    <property type="project" value="InterPro"/>
</dbReference>
<name>A0AAF0E9E0_9BASI</name>
<dbReference type="Gene3D" id="3.30.230.130">
    <property type="entry name" value="Cullin, Chain C, Domain 2"/>
    <property type="match status" value="1"/>
</dbReference>
<dbReference type="InterPro" id="IPR016159">
    <property type="entry name" value="Cullin_repeat-like_dom_sf"/>
</dbReference>
<dbReference type="GO" id="GO:0006511">
    <property type="term" value="P:ubiquitin-dependent protein catabolic process"/>
    <property type="evidence" value="ECO:0007669"/>
    <property type="project" value="InterPro"/>
</dbReference>
<evidence type="ECO:0000256" key="2">
    <source>
        <dbReference type="PROSITE-ProRule" id="PRU00330"/>
    </source>
</evidence>
<gene>
    <name evidence="6" type="ORF">MCAP1_002940</name>
</gene>
<evidence type="ECO:0000256" key="1">
    <source>
        <dbReference type="ARBA" id="ARBA00006019"/>
    </source>
</evidence>
<dbReference type="SUPFAM" id="SSF74788">
    <property type="entry name" value="Cullin repeat-like"/>
    <property type="match status" value="1"/>
</dbReference>
<keyword evidence="7" id="KW-1185">Reference proteome</keyword>
<evidence type="ECO:0000259" key="5">
    <source>
        <dbReference type="PROSITE" id="PS50069"/>
    </source>
</evidence>
<dbReference type="Proteomes" id="UP001220961">
    <property type="component" value="Chromosome 6"/>
</dbReference>
<dbReference type="Pfam" id="PF26557">
    <property type="entry name" value="Cullin_AB"/>
    <property type="match status" value="1"/>
</dbReference>
<dbReference type="EMBL" id="CP119913">
    <property type="protein sequence ID" value="WFD20689.1"/>
    <property type="molecule type" value="Genomic_DNA"/>
</dbReference>
<feature type="domain" description="Cullin family profile" evidence="5">
    <location>
        <begin position="376"/>
        <end position="603"/>
    </location>
</feature>
<organism evidence="6 7">
    <name type="scientific">Malassezia caprae</name>
    <dbReference type="NCBI Taxonomy" id="1381934"/>
    <lineage>
        <taxon>Eukaryota</taxon>
        <taxon>Fungi</taxon>
        <taxon>Dikarya</taxon>
        <taxon>Basidiomycota</taxon>
        <taxon>Ustilaginomycotina</taxon>
        <taxon>Malasseziomycetes</taxon>
        <taxon>Malasseziales</taxon>
        <taxon>Malasseziaceae</taxon>
        <taxon>Malassezia</taxon>
    </lineage>
</organism>
<dbReference type="InterPro" id="IPR036317">
    <property type="entry name" value="Cullin_homology_sf"/>
</dbReference>
<dbReference type="Gene3D" id="1.20.1310.10">
    <property type="entry name" value="Cullin Repeats"/>
    <property type="match status" value="1"/>
</dbReference>
<evidence type="ECO:0000256" key="4">
    <source>
        <dbReference type="SAM" id="MobiDB-lite"/>
    </source>
</evidence>
<dbReference type="InterPro" id="IPR001373">
    <property type="entry name" value="Cullin_N"/>
</dbReference>
<dbReference type="PROSITE" id="PS50069">
    <property type="entry name" value="CULLIN_2"/>
    <property type="match status" value="1"/>
</dbReference>
<comment type="similarity">
    <text evidence="1 2 3">Belongs to the cullin family.</text>
</comment>
<dbReference type="InterPro" id="IPR016158">
    <property type="entry name" value="Cullin_homology"/>
</dbReference>
<dbReference type="Pfam" id="PF00888">
    <property type="entry name" value="Cullin"/>
    <property type="match status" value="1"/>
</dbReference>
<evidence type="ECO:0000256" key="3">
    <source>
        <dbReference type="RuleBase" id="RU003829"/>
    </source>
</evidence>
<sequence>MLLQTLRARAGTQPDEERGRAPWPKKIKLTAPSPCKTTDLLPAWAAVVTDLVRGAPPTRALQGLFDDVLDLDAQPDALVLALAKQVKAHIAQCTREQLEEAACAAPEPAPLWLQGWVERWNAVVARARTLHMLVHPLFARAHALEPQQVWDVHALCVDSAHDVLGHATRQLDHALSTLVREVREHLMDASHLQQVMLAAAELAWNTHLFYEEATPFYRAMSTAMAAHVPMDVRAARIPVVLAAVRNERAWSAWVPGTEERSTAEVVVAQVVQPHLAVWAQAVPWLCEHAPHGLEALYDLSSEARMFEPLRHAVREHVQQQVTRDMQTAQPATLLPRLMAAQTGWHGLCELHLRDSAELHHAVNDAFETAINVRQYRVVERLVALVDERLRDACAWASNVHDSLQPIVALFRCLYDKDLFQRLYQRQLAQRLLQGQVASSHAEEAMFALLRQECGPDYTHRLETMWHDQRASESLHAAWSNAPEHADRAAFPVVMHVLTQAHWPAMDEESLLAVPDDVQAEAARFEAYYRAEHPNRSLRWHHDLDTVELQADLGAAGVKELRVSAPQAVVLLQFQGTKARTVADLRSATGLAPPVLQRVLRSLSNGPAPTRVLRQEPSDSELRDATTFHVNEALENRDPCIVLWEHDEEEEPLAPLDEQPVAMDRDVVLQAAAMRLLKATSPLSHAQLTAAMAEQVRSRRPGAPA</sequence>
<accession>A0AAF0E9E0</accession>
<evidence type="ECO:0000313" key="7">
    <source>
        <dbReference type="Proteomes" id="UP001220961"/>
    </source>
</evidence>
<dbReference type="InterPro" id="IPR045093">
    <property type="entry name" value="Cullin"/>
</dbReference>
<evidence type="ECO:0000313" key="6">
    <source>
        <dbReference type="EMBL" id="WFD20689.1"/>
    </source>
</evidence>
<dbReference type="PANTHER" id="PTHR11932">
    <property type="entry name" value="CULLIN"/>
    <property type="match status" value="1"/>
</dbReference>
<dbReference type="InterPro" id="IPR059120">
    <property type="entry name" value="Cullin-like_AB"/>
</dbReference>
<feature type="region of interest" description="Disordered" evidence="4">
    <location>
        <begin position="1"/>
        <end position="22"/>
    </location>
</feature>
<reference evidence="6" key="1">
    <citation type="submission" date="2023-03" db="EMBL/GenBank/DDBJ databases">
        <title>Mating type loci evolution in Malassezia.</title>
        <authorList>
            <person name="Coelho M.A."/>
        </authorList>
    </citation>
    <scope>NUCLEOTIDE SEQUENCE</scope>
    <source>
        <strain evidence="6">CBS 10434</strain>
    </source>
</reference>
<protein>
    <recommendedName>
        <fullName evidence="5">Cullin family profile domain-containing protein</fullName>
    </recommendedName>
</protein>